<evidence type="ECO:0000256" key="5">
    <source>
        <dbReference type="ARBA" id="ARBA00038306"/>
    </source>
</evidence>
<keyword evidence="3" id="KW-0472">Membrane</keyword>
<evidence type="ECO:0000313" key="8">
    <source>
        <dbReference type="EMBL" id="QCK88309.1"/>
    </source>
</evidence>
<organism evidence="8 9">
    <name type="scientific">Phreatobacter aquaticus</name>
    <dbReference type="NCBI Taxonomy" id="2570229"/>
    <lineage>
        <taxon>Bacteria</taxon>
        <taxon>Pseudomonadati</taxon>
        <taxon>Pseudomonadota</taxon>
        <taxon>Alphaproteobacteria</taxon>
        <taxon>Hyphomicrobiales</taxon>
        <taxon>Phreatobacteraceae</taxon>
        <taxon>Phreatobacter</taxon>
    </lineage>
</organism>
<evidence type="ECO:0000259" key="7">
    <source>
        <dbReference type="Pfam" id="PF13505"/>
    </source>
</evidence>
<keyword evidence="2 6" id="KW-0732">Signal</keyword>
<sequence length="238" mass="25240">MKKLLLASTAIVAFGASAQAADLGSPRMPIAAAVVAPVFNWTGLYLGAQVGGAWANTGYNLDIPATPNSGTGFKTSAFFGGVHIGYRWQVNQFVFGVVSDLELTSARGNDGGFGGTIDQINRRWQGSTRLVAGFAVDRALIYATGGLAYGDFRYSRPNFDAQTITNTKIGYTVGAGVAYAISPNWSVSLEYRYSGYGSQGYAFAAGSQRTLTPYNEHSVRLGVSYMFTTGPSAVVARY</sequence>
<evidence type="ECO:0000256" key="4">
    <source>
        <dbReference type="ARBA" id="ARBA00023237"/>
    </source>
</evidence>
<evidence type="ECO:0000256" key="3">
    <source>
        <dbReference type="ARBA" id="ARBA00023136"/>
    </source>
</evidence>
<dbReference type="RefSeq" id="WP_137101636.1">
    <property type="nucleotide sequence ID" value="NZ_CP039865.1"/>
</dbReference>
<reference evidence="8 9" key="1">
    <citation type="submission" date="2019-04" db="EMBL/GenBank/DDBJ databases">
        <title>Phreatobacter aquaticus sp. nov.</title>
        <authorList>
            <person name="Choi A."/>
            <person name="Baek K."/>
        </authorList>
    </citation>
    <scope>NUCLEOTIDE SEQUENCE [LARGE SCALE GENOMIC DNA]</scope>
    <source>
        <strain evidence="8 9">NMCR1094</strain>
    </source>
</reference>
<dbReference type="AlphaFoldDB" id="A0A4D7QS79"/>
<comment type="similarity">
    <text evidence="5">Belongs to the Omp25/RopB family.</text>
</comment>
<dbReference type="KEGG" id="paqt:E8L99_22370"/>
<keyword evidence="4" id="KW-0998">Cell outer membrane</keyword>
<feature type="chain" id="PRO_5020244747" evidence="6">
    <location>
        <begin position="21"/>
        <end position="238"/>
    </location>
</feature>
<dbReference type="GO" id="GO:0009279">
    <property type="term" value="C:cell outer membrane"/>
    <property type="evidence" value="ECO:0007669"/>
    <property type="project" value="UniProtKB-SubCell"/>
</dbReference>
<proteinExistence type="inferred from homology"/>
<evidence type="ECO:0000256" key="6">
    <source>
        <dbReference type="SAM" id="SignalP"/>
    </source>
</evidence>
<evidence type="ECO:0000313" key="9">
    <source>
        <dbReference type="Proteomes" id="UP000298588"/>
    </source>
</evidence>
<dbReference type="PANTHER" id="PTHR34001">
    <property type="entry name" value="BLL7405 PROTEIN"/>
    <property type="match status" value="1"/>
</dbReference>
<dbReference type="OrthoDB" id="268975at2"/>
<gene>
    <name evidence="8" type="ORF">E8L99_22370</name>
</gene>
<dbReference type="Pfam" id="PF13505">
    <property type="entry name" value="OMP_b-brl"/>
    <property type="match status" value="1"/>
</dbReference>
<name>A0A4D7QS79_9HYPH</name>
<dbReference type="Gene3D" id="2.40.160.20">
    <property type="match status" value="1"/>
</dbReference>
<dbReference type="InterPro" id="IPR051692">
    <property type="entry name" value="OMP-like"/>
</dbReference>
<evidence type="ECO:0000256" key="1">
    <source>
        <dbReference type="ARBA" id="ARBA00004442"/>
    </source>
</evidence>
<dbReference type="InterPro" id="IPR011250">
    <property type="entry name" value="OMP/PagP_B-barrel"/>
</dbReference>
<feature type="domain" description="Outer membrane protein beta-barrel" evidence="7">
    <location>
        <begin position="22"/>
        <end position="227"/>
    </location>
</feature>
<dbReference type="Proteomes" id="UP000298588">
    <property type="component" value="Chromosome"/>
</dbReference>
<dbReference type="PANTHER" id="PTHR34001:SF3">
    <property type="entry name" value="BLL7405 PROTEIN"/>
    <property type="match status" value="1"/>
</dbReference>
<dbReference type="InterPro" id="IPR027385">
    <property type="entry name" value="Beta-barrel_OMP"/>
</dbReference>
<keyword evidence="9" id="KW-1185">Reference proteome</keyword>
<protein>
    <submittedName>
        <fullName evidence="8">Porin family protein</fullName>
    </submittedName>
</protein>
<dbReference type="EMBL" id="CP039865">
    <property type="protein sequence ID" value="QCK88309.1"/>
    <property type="molecule type" value="Genomic_DNA"/>
</dbReference>
<feature type="signal peptide" evidence="6">
    <location>
        <begin position="1"/>
        <end position="20"/>
    </location>
</feature>
<comment type="subcellular location">
    <subcellularLocation>
        <location evidence="1">Cell outer membrane</location>
    </subcellularLocation>
</comment>
<evidence type="ECO:0000256" key="2">
    <source>
        <dbReference type="ARBA" id="ARBA00022729"/>
    </source>
</evidence>
<accession>A0A4D7QS79</accession>
<dbReference type="SUPFAM" id="SSF56925">
    <property type="entry name" value="OMPA-like"/>
    <property type="match status" value="1"/>
</dbReference>